<keyword evidence="3 4" id="KW-0067">ATP-binding</keyword>
<keyword evidence="7" id="KW-1185">Reference proteome</keyword>
<comment type="caution">
    <text evidence="6">The sequence shown here is derived from an EMBL/GenBank/DDBJ whole genome shotgun (WGS) entry which is preliminary data.</text>
</comment>
<dbReference type="SUPFAM" id="SSF56059">
    <property type="entry name" value="Glutathione synthetase ATP-binding domain-like"/>
    <property type="match status" value="1"/>
</dbReference>
<evidence type="ECO:0000256" key="1">
    <source>
        <dbReference type="ARBA" id="ARBA00022598"/>
    </source>
</evidence>
<keyword evidence="1" id="KW-0436">Ligase</keyword>
<protein>
    <submittedName>
        <fullName evidence="6">ATP-grasp domain-containing protein</fullName>
    </submittedName>
</protein>
<evidence type="ECO:0000313" key="6">
    <source>
        <dbReference type="EMBL" id="MFC4495760.1"/>
    </source>
</evidence>
<gene>
    <name evidence="6" type="ORF">ACFPA8_16650</name>
</gene>
<evidence type="ECO:0000259" key="5">
    <source>
        <dbReference type="PROSITE" id="PS50975"/>
    </source>
</evidence>
<organism evidence="6 7">
    <name type="scientific">Streptomyces ovatisporus</name>
    <dbReference type="NCBI Taxonomy" id="1128682"/>
    <lineage>
        <taxon>Bacteria</taxon>
        <taxon>Bacillati</taxon>
        <taxon>Actinomycetota</taxon>
        <taxon>Actinomycetes</taxon>
        <taxon>Kitasatosporales</taxon>
        <taxon>Streptomycetaceae</taxon>
        <taxon>Streptomyces</taxon>
    </lineage>
</organism>
<sequence length="418" mass="45921">MSEEPQQSYVAIVDTYHPTRRLIPEFRKAGHACVRVQSGPEVPEAFRSALDLSDYEDNIVHEGDLEETIRALSAYRPVAVVPGGEHGVEFADRLSERMGLASNGTALSAARRDKYTMIETIRAAGVPGAAQLLVEDEESLREWHIALGGRAVVKPLSSGGGDGVFFCDTPEQSVAAYRSLLGAAHIYGGHNEGVVAQEYLRGGEYMVDTVSRDGEHRVCDIWKTSRLSANGVLDLCDAIHVVHRHSAKGRVLAEYAESVLDALGIRHGPGHLEIKLTPGGPRLIEMGARIAGGEIPYYAELALGESQLGWTAKAYCDPEGFLAEYRRDYSVQHYFASIAMISPVEGTLRGYRHLETLENLESLHEIRTLVPPGSTIRRTVNDLTYPLIVNLRHEVEETVLRDAGTVRYLDGEGFYELA</sequence>
<keyword evidence="2 4" id="KW-0547">Nucleotide-binding</keyword>
<dbReference type="Proteomes" id="UP001595997">
    <property type="component" value="Unassembled WGS sequence"/>
</dbReference>
<dbReference type="NCBIfam" id="NF005543">
    <property type="entry name" value="PRK07206.1"/>
    <property type="match status" value="1"/>
</dbReference>
<evidence type="ECO:0000256" key="4">
    <source>
        <dbReference type="PROSITE-ProRule" id="PRU00409"/>
    </source>
</evidence>
<feature type="domain" description="ATP-grasp" evidence="5">
    <location>
        <begin position="118"/>
        <end position="316"/>
    </location>
</feature>
<proteinExistence type="predicted"/>
<evidence type="ECO:0000256" key="3">
    <source>
        <dbReference type="ARBA" id="ARBA00022840"/>
    </source>
</evidence>
<evidence type="ECO:0000313" key="7">
    <source>
        <dbReference type="Proteomes" id="UP001595997"/>
    </source>
</evidence>
<dbReference type="PANTHER" id="PTHR43585">
    <property type="entry name" value="FUMIPYRROLE BIOSYNTHESIS PROTEIN C"/>
    <property type="match status" value="1"/>
</dbReference>
<dbReference type="PANTHER" id="PTHR43585:SF2">
    <property type="entry name" value="ATP-GRASP ENZYME FSQD"/>
    <property type="match status" value="1"/>
</dbReference>
<dbReference type="InterPro" id="IPR052032">
    <property type="entry name" value="ATP-dep_AA_Ligase"/>
</dbReference>
<dbReference type="InterPro" id="IPR011761">
    <property type="entry name" value="ATP-grasp"/>
</dbReference>
<dbReference type="EMBL" id="JBHSFH010000007">
    <property type="protein sequence ID" value="MFC4495760.1"/>
    <property type="molecule type" value="Genomic_DNA"/>
</dbReference>
<evidence type="ECO:0000256" key="2">
    <source>
        <dbReference type="ARBA" id="ARBA00022741"/>
    </source>
</evidence>
<dbReference type="Gene3D" id="3.30.470.20">
    <property type="entry name" value="ATP-grasp fold, B domain"/>
    <property type="match status" value="1"/>
</dbReference>
<dbReference type="PROSITE" id="PS50975">
    <property type="entry name" value="ATP_GRASP"/>
    <property type="match status" value="1"/>
</dbReference>
<reference evidence="7" key="1">
    <citation type="journal article" date="2019" name="Int. J. Syst. Evol. Microbiol.">
        <title>The Global Catalogue of Microorganisms (GCM) 10K type strain sequencing project: providing services to taxonomists for standard genome sequencing and annotation.</title>
        <authorList>
            <consortium name="The Broad Institute Genomics Platform"/>
            <consortium name="The Broad Institute Genome Sequencing Center for Infectious Disease"/>
            <person name="Wu L."/>
            <person name="Ma J."/>
        </authorList>
    </citation>
    <scope>NUCLEOTIDE SEQUENCE [LARGE SCALE GENOMIC DNA]</scope>
    <source>
        <strain evidence="7">CGMCC 4.7357</strain>
    </source>
</reference>
<name>A0ABV9A7G1_9ACTN</name>
<dbReference type="Pfam" id="PF13535">
    <property type="entry name" value="ATP-grasp_4"/>
    <property type="match status" value="1"/>
</dbReference>
<accession>A0ABV9A7G1</accession>
<dbReference type="RefSeq" id="WP_386449079.1">
    <property type="nucleotide sequence ID" value="NZ_JBHSFH010000007.1"/>
</dbReference>